<dbReference type="EMBL" id="NMQW01000057">
    <property type="protein sequence ID" value="OXM82743.1"/>
    <property type="molecule type" value="Genomic_DNA"/>
</dbReference>
<evidence type="ECO:0000259" key="2">
    <source>
        <dbReference type="Pfam" id="PF08327"/>
    </source>
</evidence>
<reference evidence="3 4" key="1">
    <citation type="submission" date="2017-07" db="EMBL/GenBank/DDBJ databases">
        <title>Genome sequencing and assembly of Paenibacillus rigui.</title>
        <authorList>
            <person name="Mayilraj S."/>
        </authorList>
    </citation>
    <scope>NUCLEOTIDE SEQUENCE [LARGE SCALE GENOMIC DNA]</scope>
    <source>
        <strain evidence="3 4">JCM 16352</strain>
    </source>
</reference>
<dbReference type="InterPro" id="IPR023393">
    <property type="entry name" value="START-like_dom_sf"/>
</dbReference>
<dbReference type="CDD" id="cd07814">
    <property type="entry name" value="SRPBCC_CalC_Aha1-like"/>
    <property type="match status" value="1"/>
</dbReference>
<comment type="caution">
    <text evidence="3">The sequence shown here is derived from an EMBL/GenBank/DDBJ whole genome shotgun (WGS) entry which is preliminary data.</text>
</comment>
<comment type="similarity">
    <text evidence="1">Belongs to the AHA1 family.</text>
</comment>
<dbReference type="SUPFAM" id="SSF55961">
    <property type="entry name" value="Bet v1-like"/>
    <property type="match status" value="1"/>
</dbReference>
<dbReference type="InterPro" id="IPR013538">
    <property type="entry name" value="ASHA1/2-like_C"/>
</dbReference>
<evidence type="ECO:0000313" key="4">
    <source>
        <dbReference type="Proteomes" id="UP000215509"/>
    </source>
</evidence>
<keyword evidence="4" id="KW-1185">Reference proteome</keyword>
<evidence type="ECO:0000256" key="1">
    <source>
        <dbReference type="ARBA" id="ARBA00006817"/>
    </source>
</evidence>
<gene>
    <name evidence="3" type="ORF">CF651_29180</name>
</gene>
<dbReference type="Proteomes" id="UP000215509">
    <property type="component" value="Unassembled WGS sequence"/>
</dbReference>
<organism evidence="3 4">
    <name type="scientific">Paenibacillus rigui</name>
    <dbReference type="NCBI Taxonomy" id="554312"/>
    <lineage>
        <taxon>Bacteria</taxon>
        <taxon>Bacillati</taxon>
        <taxon>Bacillota</taxon>
        <taxon>Bacilli</taxon>
        <taxon>Bacillales</taxon>
        <taxon>Paenibacillaceae</taxon>
        <taxon>Paenibacillus</taxon>
    </lineage>
</organism>
<dbReference type="OrthoDB" id="4549061at2"/>
<dbReference type="AlphaFoldDB" id="A0A229UH71"/>
<dbReference type="Gene3D" id="3.30.530.20">
    <property type="match status" value="1"/>
</dbReference>
<accession>A0A229UH71</accession>
<dbReference type="Pfam" id="PF08327">
    <property type="entry name" value="AHSA1"/>
    <property type="match status" value="1"/>
</dbReference>
<name>A0A229UH71_9BACL</name>
<proteinExistence type="inferred from homology"/>
<feature type="domain" description="Activator of Hsp90 ATPase homologue 1/2-like C-terminal" evidence="2">
    <location>
        <begin position="32"/>
        <end position="139"/>
    </location>
</feature>
<evidence type="ECO:0000313" key="3">
    <source>
        <dbReference type="EMBL" id="OXM82743.1"/>
    </source>
</evidence>
<sequence length="147" mass="16500">MGSVIAAMETKVTGQTQSAGFQIGVRRTLPITREQAWAYVTSADGIRQWLGEGAELHFEPKYRYRTGSGAEGEVRVVKPQQQLRLTWQKPGWAKPSTIQIRLIENGSGKTTVSFHQENLADATAREAMKQHWEEVLQHMLNHTNNGV</sequence>
<protein>
    <submittedName>
        <fullName evidence="3">ATPase</fullName>
    </submittedName>
</protein>